<dbReference type="CTD" id="4597"/>
<dbReference type="InterPro" id="IPR036554">
    <property type="entry name" value="GHMP_kinase_C_sf"/>
</dbReference>
<dbReference type="NCBIfam" id="TIGR01240">
    <property type="entry name" value="mevDPdecarb"/>
    <property type="match status" value="1"/>
</dbReference>
<feature type="compositionally biased region" description="Basic and acidic residues" evidence="17">
    <location>
        <begin position="391"/>
        <end position="401"/>
    </location>
</feature>
<dbReference type="PANTHER" id="PTHR10977:SF3">
    <property type="entry name" value="DIPHOSPHOMEVALONATE DECARBOXYLASE"/>
    <property type="match status" value="1"/>
</dbReference>
<evidence type="ECO:0000256" key="9">
    <source>
        <dbReference type="ARBA" id="ARBA00023011"/>
    </source>
</evidence>
<dbReference type="EC" id="4.1.1.33" evidence="3 15"/>
<dbReference type="SUPFAM" id="SSF54211">
    <property type="entry name" value="Ribosomal protein S5 domain 2-like"/>
    <property type="match status" value="1"/>
</dbReference>
<keyword evidence="16" id="KW-0153">Cholesterol metabolism</keyword>
<evidence type="ECO:0000256" key="5">
    <source>
        <dbReference type="ARBA" id="ARBA00022516"/>
    </source>
</evidence>
<dbReference type="Pfam" id="PF22700">
    <property type="entry name" value="MVD-like_N"/>
    <property type="match status" value="1"/>
</dbReference>
<evidence type="ECO:0000256" key="13">
    <source>
        <dbReference type="ARBA" id="ARBA00023239"/>
    </source>
</evidence>
<evidence type="ECO:0000256" key="1">
    <source>
        <dbReference type="ARBA" id="ARBA00003812"/>
    </source>
</evidence>
<dbReference type="OrthoDB" id="10253702at2759"/>
<dbReference type="GO" id="GO:0004163">
    <property type="term" value="F:diphosphomevalonate decarboxylase activity"/>
    <property type="evidence" value="ECO:0007669"/>
    <property type="project" value="UniProtKB-UniRule"/>
</dbReference>
<dbReference type="FunFam" id="3.30.70.890:FF:000005">
    <property type="entry name" value="Diphosphomevalonate decarboxylase"/>
    <property type="match status" value="1"/>
</dbReference>
<feature type="region of interest" description="Disordered" evidence="17">
    <location>
        <begin position="82"/>
        <end position="102"/>
    </location>
</feature>
<dbReference type="PANTHER" id="PTHR10977">
    <property type="entry name" value="DIPHOSPHOMEVALONATE DECARBOXYLASE"/>
    <property type="match status" value="1"/>
</dbReference>
<dbReference type="InterPro" id="IPR029765">
    <property type="entry name" value="Mev_diP_decarb"/>
</dbReference>
<dbReference type="InterPro" id="IPR020568">
    <property type="entry name" value="Ribosomal_Su5_D2-typ_SF"/>
</dbReference>
<evidence type="ECO:0000256" key="14">
    <source>
        <dbReference type="ARBA" id="ARBA00048154"/>
    </source>
</evidence>
<dbReference type="GeneID" id="110980049"/>
<evidence type="ECO:0000256" key="6">
    <source>
        <dbReference type="ARBA" id="ARBA00022741"/>
    </source>
</evidence>
<dbReference type="InterPro" id="IPR041431">
    <property type="entry name" value="Mvd1_C"/>
</dbReference>
<evidence type="ECO:0000313" key="20">
    <source>
        <dbReference type="Proteomes" id="UP000694845"/>
    </source>
</evidence>
<dbReference type="FunFam" id="3.30.230.10:FF:000080">
    <property type="entry name" value="Diphosphomevalonate decarboxylase"/>
    <property type="match status" value="1"/>
</dbReference>
<proteinExistence type="inferred from homology"/>
<evidence type="ECO:0000256" key="8">
    <source>
        <dbReference type="ARBA" id="ARBA00022955"/>
    </source>
</evidence>
<evidence type="ECO:0000313" key="21">
    <source>
        <dbReference type="RefSeq" id="XP_022092031.1"/>
    </source>
</evidence>
<evidence type="ECO:0000259" key="18">
    <source>
        <dbReference type="Pfam" id="PF18376"/>
    </source>
</evidence>
<dbReference type="GO" id="GO:0006695">
    <property type="term" value="P:cholesterol biosynthetic process"/>
    <property type="evidence" value="ECO:0007669"/>
    <property type="project" value="UniProtKB-UniPathway"/>
</dbReference>
<reference evidence="21" key="1">
    <citation type="submission" date="2025-08" db="UniProtKB">
        <authorList>
            <consortium name="RefSeq"/>
        </authorList>
    </citation>
    <scope>IDENTIFICATION</scope>
</reference>
<comment type="similarity">
    <text evidence="2 15 16">Belongs to the diphosphomevalonate decarboxylase family.</text>
</comment>
<dbReference type="SUPFAM" id="SSF55060">
    <property type="entry name" value="GHMP Kinase, C-terminal domain"/>
    <property type="match status" value="1"/>
</dbReference>
<dbReference type="InterPro" id="IPR005935">
    <property type="entry name" value="Mev_decarb"/>
</dbReference>
<evidence type="ECO:0000256" key="10">
    <source>
        <dbReference type="ARBA" id="ARBA00023098"/>
    </source>
</evidence>
<dbReference type="Pfam" id="PF18376">
    <property type="entry name" value="MDD_C"/>
    <property type="match status" value="1"/>
</dbReference>
<keyword evidence="16" id="KW-0152">Cholesterol biosynthesis</keyword>
<organism evidence="20 21">
    <name type="scientific">Acanthaster planci</name>
    <name type="common">Crown-of-thorns starfish</name>
    <dbReference type="NCBI Taxonomy" id="133434"/>
    <lineage>
        <taxon>Eukaryota</taxon>
        <taxon>Metazoa</taxon>
        <taxon>Echinodermata</taxon>
        <taxon>Eleutherozoa</taxon>
        <taxon>Asterozoa</taxon>
        <taxon>Asteroidea</taxon>
        <taxon>Valvatacea</taxon>
        <taxon>Valvatida</taxon>
        <taxon>Acanthasteridae</taxon>
        <taxon>Acanthaster</taxon>
    </lineage>
</organism>
<dbReference type="PIRSF" id="PIRSF015950">
    <property type="entry name" value="Mev_P_decrbx"/>
    <property type="match status" value="1"/>
</dbReference>
<keyword evidence="20" id="KW-1185">Reference proteome</keyword>
<keyword evidence="6 15" id="KW-0547">Nucleotide-binding</keyword>
<keyword evidence="13 15" id="KW-0456">Lyase</keyword>
<evidence type="ECO:0000256" key="12">
    <source>
        <dbReference type="ARBA" id="ARBA00023221"/>
    </source>
</evidence>
<evidence type="ECO:0000256" key="4">
    <source>
        <dbReference type="ARBA" id="ARBA00019335"/>
    </source>
</evidence>
<evidence type="ECO:0000256" key="11">
    <source>
        <dbReference type="ARBA" id="ARBA00023166"/>
    </source>
</evidence>
<dbReference type="GO" id="GO:0019287">
    <property type="term" value="P:isopentenyl diphosphate biosynthetic process, mevalonate pathway"/>
    <property type="evidence" value="ECO:0007669"/>
    <property type="project" value="UniProtKB-UniRule"/>
</dbReference>
<keyword evidence="12 16" id="KW-0753">Steroid metabolism</keyword>
<feature type="region of interest" description="Disordered" evidence="17">
    <location>
        <begin position="381"/>
        <end position="407"/>
    </location>
</feature>
<evidence type="ECO:0000256" key="15">
    <source>
        <dbReference type="PIRNR" id="PIRNR015950"/>
    </source>
</evidence>
<keyword evidence="8 16" id="KW-0752">Steroid biosynthesis</keyword>
<dbReference type="UniPathway" id="UPA00063"/>
<evidence type="ECO:0000256" key="2">
    <source>
        <dbReference type="ARBA" id="ARBA00008831"/>
    </source>
</evidence>
<gene>
    <name evidence="21" type="primary">LOC110980049</name>
</gene>
<feature type="domain" description="Diphosphomevalonate decarboxylase-like N-terminal" evidence="19">
    <location>
        <begin position="8"/>
        <end position="187"/>
    </location>
</feature>
<dbReference type="Gene3D" id="3.30.230.10">
    <property type="match status" value="1"/>
</dbReference>
<dbReference type="AlphaFoldDB" id="A0A8B7YKG8"/>
<evidence type="ECO:0000256" key="7">
    <source>
        <dbReference type="ARBA" id="ARBA00022840"/>
    </source>
</evidence>
<keyword evidence="9 16" id="KW-0756">Sterol biosynthesis</keyword>
<accession>A0A8B7YKG8</accession>
<keyword evidence="7 15" id="KW-0067">ATP-binding</keyword>
<name>A0A8B7YKG8_ACAPL</name>
<evidence type="ECO:0000256" key="16">
    <source>
        <dbReference type="RuleBase" id="RU363086"/>
    </source>
</evidence>
<keyword evidence="10 15" id="KW-0443">Lipid metabolism</keyword>
<evidence type="ECO:0000259" key="19">
    <source>
        <dbReference type="Pfam" id="PF22700"/>
    </source>
</evidence>
<sequence>MKIVTCRAPVNIAVIKYWGKRNEQLILPVNSSLSATLHIDQLCTKTTVAASNAFQSDRIWLNGKEQSLDNPRLQKCLREIRQRARKRKSSPSKDDSSSAGEGGCDPEQMLDWHVHICSENNFPTAAGLASSAAGYACLVASLAQVYGVEGNVSDIARQGSGSACRSMYGGFVEWLMGRKRNGEDSIAKQVVSEDYWPEIRILILVVSDQKKATSSTTGMQATVQTSPLLKYRADVVVPERMAAIATAIKERNFESFAELTMKDSNQFHAVCLDTHPPISYMNDTSRTIVRLVHGFNAFHNQTKAAYTFDAGPNAVIFTLEDDVEELLSLVNYFFPQGEETNGASFIRGIPADLKTPSEELQAAVPFDPRPNSLRYIIHTKVGPGPATEEDSSQHLLDRDGQPKNLPK</sequence>
<dbReference type="OMA" id="LTLHAMM"/>
<dbReference type="Proteomes" id="UP000694845">
    <property type="component" value="Unplaced"/>
</dbReference>
<dbReference type="KEGG" id="aplc:110980049"/>
<dbReference type="RefSeq" id="XP_022092031.1">
    <property type="nucleotide sequence ID" value="XM_022236339.1"/>
</dbReference>
<feature type="domain" description="Mvd1 C-terminal" evidence="18">
    <location>
        <begin position="201"/>
        <end position="386"/>
    </location>
</feature>
<comment type="function">
    <text evidence="1 16">Catalyzes the ATP dependent decarboxylation of (R)-5-diphosphomevalonate to form isopentenyl diphosphate (IPP). Functions in the mevalonate (MVA) pathway leading to isopentenyl diphosphate (IPP), a key precursor for the biosynthesis of isoprenoids and sterol synthesis.</text>
</comment>
<dbReference type="InterPro" id="IPR014721">
    <property type="entry name" value="Ribsml_uS5_D2-typ_fold_subgr"/>
</dbReference>
<dbReference type="InterPro" id="IPR053859">
    <property type="entry name" value="MVD-like_N"/>
</dbReference>
<keyword evidence="11 16" id="KW-1207">Sterol metabolism</keyword>
<comment type="pathway">
    <text evidence="16">Steroid biosynthesis; cholesterol biosynthesis.</text>
</comment>
<dbReference type="GO" id="GO:0005829">
    <property type="term" value="C:cytosol"/>
    <property type="evidence" value="ECO:0007669"/>
    <property type="project" value="InterPro"/>
</dbReference>
<keyword evidence="5 16" id="KW-0444">Lipid biosynthesis</keyword>
<comment type="catalytic activity">
    <reaction evidence="14 15 16">
        <text>(R)-5-diphosphomevalonate + ATP = isopentenyl diphosphate + ADP + phosphate + CO2</text>
        <dbReference type="Rhea" id="RHEA:23732"/>
        <dbReference type="ChEBI" id="CHEBI:16526"/>
        <dbReference type="ChEBI" id="CHEBI:30616"/>
        <dbReference type="ChEBI" id="CHEBI:43474"/>
        <dbReference type="ChEBI" id="CHEBI:57557"/>
        <dbReference type="ChEBI" id="CHEBI:128769"/>
        <dbReference type="ChEBI" id="CHEBI:456216"/>
        <dbReference type="EC" id="4.1.1.33"/>
    </reaction>
</comment>
<dbReference type="Gene3D" id="3.30.70.890">
    <property type="entry name" value="GHMP kinase, C-terminal domain"/>
    <property type="match status" value="1"/>
</dbReference>
<protein>
    <recommendedName>
        <fullName evidence="4 15">Diphosphomevalonate decarboxylase</fullName>
        <ecNumber evidence="3 15">4.1.1.33</ecNumber>
    </recommendedName>
</protein>
<evidence type="ECO:0000256" key="3">
    <source>
        <dbReference type="ARBA" id="ARBA00012296"/>
    </source>
</evidence>
<dbReference type="GO" id="GO:0005524">
    <property type="term" value="F:ATP binding"/>
    <property type="evidence" value="ECO:0007669"/>
    <property type="project" value="UniProtKB-UniRule"/>
</dbReference>
<evidence type="ECO:0000256" key="17">
    <source>
        <dbReference type="SAM" id="MobiDB-lite"/>
    </source>
</evidence>